<evidence type="ECO:0000313" key="3">
    <source>
        <dbReference type="Proteomes" id="UP000070544"/>
    </source>
</evidence>
<name>A0A139AA99_GONPJ</name>
<accession>A0A139AA99</accession>
<proteinExistence type="predicted"/>
<feature type="region of interest" description="Disordered" evidence="1">
    <location>
        <begin position="34"/>
        <end position="137"/>
    </location>
</feature>
<feature type="compositionally biased region" description="Acidic residues" evidence="1">
    <location>
        <begin position="50"/>
        <end position="63"/>
    </location>
</feature>
<keyword evidence="3" id="KW-1185">Reference proteome</keyword>
<feature type="non-terminal residue" evidence="2">
    <location>
        <position position="1"/>
    </location>
</feature>
<dbReference type="AlphaFoldDB" id="A0A139AA99"/>
<feature type="compositionally biased region" description="Basic and acidic residues" evidence="1">
    <location>
        <begin position="79"/>
        <end position="90"/>
    </location>
</feature>
<sequence length="252" mass="27164">PADWGSPVALKALARELGKSHDQADRKTLGVYAGREKGKGKAVVVLKVAEEDEDEDEDEDGWESDNGSGSESEEDIEDVGGKTDVPKASDHVTSTQATPATSQINETAPVQNTTAAQEVPAQTSEHTRDVEPTHPVTLLEKVHDVQERARWFSQEEKEKYPTLNDPTPAPVDEVSLGTLESRLTVLNAIVEEQSWGKLDVGVVRERGQLLIRKRGEGDLERAVGDLDGAVGKGGSNGVEGKFDTRAFQLGTS</sequence>
<reference evidence="2 3" key="1">
    <citation type="journal article" date="2015" name="Genome Biol. Evol.">
        <title>Phylogenomic analyses indicate that early fungi evolved digesting cell walls of algal ancestors of land plants.</title>
        <authorList>
            <person name="Chang Y."/>
            <person name="Wang S."/>
            <person name="Sekimoto S."/>
            <person name="Aerts A.L."/>
            <person name="Choi C."/>
            <person name="Clum A."/>
            <person name="LaButti K.M."/>
            <person name="Lindquist E.A."/>
            <person name="Yee Ngan C."/>
            <person name="Ohm R.A."/>
            <person name="Salamov A.A."/>
            <person name="Grigoriev I.V."/>
            <person name="Spatafora J.W."/>
            <person name="Berbee M.L."/>
        </authorList>
    </citation>
    <scope>NUCLEOTIDE SEQUENCE [LARGE SCALE GENOMIC DNA]</scope>
    <source>
        <strain evidence="2 3">JEL478</strain>
    </source>
</reference>
<protein>
    <submittedName>
        <fullName evidence="2">Uncharacterized protein</fullName>
    </submittedName>
</protein>
<organism evidence="2 3">
    <name type="scientific">Gonapodya prolifera (strain JEL478)</name>
    <name type="common">Monoblepharis prolifera</name>
    <dbReference type="NCBI Taxonomy" id="1344416"/>
    <lineage>
        <taxon>Eukaryota</taxon>
        <taxon>Fungi</taxon>
        <taxon>Fungi incertae sedis</taxon>
        <taxon>Chytridiomycota</taxon>
        <taxon>Chytridiomycota incertae sedis</taxon>
        <taxon>Monoblepharidomycetes</taxon>
        <taxon>Monoblepharidales</taxon>
        <taxon>Gonapodyaceae</taxon>
        <taxon>Gonapodya</taxon>
    </lineage>
</organism>
<evidence type="ECO:0000313" key="2">
    <source>
        <dbReference type="EMBL" id="KXS13425.1"/>
    </source>
</evidence>
<dbReference type="EMBL" id="KQ965778">
    <property type="protein sequence ID" value="KXS13425.1"/>
    <property type="molecule type" value="Genomic_DNA"/>
</dbReference>
<evidence type="ECO:0000256" key="1">
    <source>
        <dbReference type="SAM" id="MobiDB-lite"/>
    </source>
</evidence>
<gene>
    <name evidence="2" type="ORF">M427DRAFT_156702</name>
</gene>
<feature type="compositionally biased region" description="Polar residues" evidence="1">
    <location>
        <begin position="91"/>
        <end position="124"/>
    </location>
</feature>
<dbReference type="Proteomes" id="UP000070544">
    <property type="component" value="Unassembled WGS sequence"/>
</dbReference>